<evidence type="ECO:0000313" key="2">
    <source>
        <dbReference type="EMBL" id="MBW78060.1"/>
    </source>
</evidence>
<proteinExistence type="predicted"/>
<accession>A0A2M4DKI3</accession>
<dbReference type="EMBL" id="GGFL01013882">
    <property type="protein sequence ID" value="MBW78060.1"/>
    <property type="molecule type" value="Transcribed_RNA"/>
</dbReference>
<evidence type="ECO:0000256" key="1">
    <source>
        <dbReference type="SAM" id="MobiDB-lite"/>
    </source>
</evidence>
<sequence>MWILFYPRSYPLMIGACVLLPFASFSRARTFCVMFTVTYVTNNHNNRPPLPHRTPSASEELIHQKMQTHRTEPSSTNREP</sequence>
<feature type="region of interest" description="Disordered" evidence="1">
    <location>
        <begin position="42"/>
        <end position="80"/>
    </location>
</feature>
<name>A0A2M4DKI3_ANODA</name>
<protein>
    <submittedName>
        <fullName evidence="2">Putative secreted protein</fullName>
    </submittedName>
</protein>
<dbReference type="AlphaFoldDB" id="A0A2M4DKI3"/>
<organism evidence="2">
    <name type="scientific">Anopheles darlingi</name>
    <name type="common">Mosquito</name>
    <dbReference type="NCBI Taxonomy" id="43151"/>
    <lineage>
        <taxon>Eukaryota</taxon>
        <taxon>Metazoa</taxon>
        <taxon>Ecdysozoa</taxon>
        <taxon>Arthropoda</taxon>
        <taxon>Hexapoda</taxon>
        <taxon>Insecta</taxon>
        <taxon>Pterygota</taxon>
        <taxon>Neoptera</taxon>
        <taxon>Endopterygota</taxon>
        <taxon>Diptera</taxon>
        <taxon>Nematocera</taxon>
        <taxon>Culicoidea</taxon>
        <taxon>Culicidae</taxon>
        <taxon>Anophelinae</taxon>
        <taxon>Anopheles</taxon>
    </lineage>
</organism>
<reference evidence="2" key="1">
    <citation type="submission" date="2018-01" db="EMBL/GenBank/DDBJ databases">
        <title>An insight into the sialome of Amazonian anophelines.</title>
        <authorList>
            <person name="Ribeiro J.M."/>
            <person name="Scarpassa V."/>
            <person name="Calvo E."/>
        </authorList>
    </citation>
    <scope>NUCLEOTIDE SEQUENCE</scope>
</reference>